<reference evidence="2 3" key="1">
    <citation type="submission" date="2019-08" db="EMBL/GenBank/DDBJ databases">
        <title>Deep-cultivation of Planctomycetes and their phenomic and genomic characterization uncovers novel biology.</title>
        <authorList>
            <person name="Wiegand S."/>
            <person name="Jogler M."/>
            <person name="Boedeker C."/>
            <person name="Pinto D."/>
            <person name="Vollmers J."/>
            <person name="Rivas-Marin E."/>
            <person name="Kohn T."/>
            <person name="Peeters S.H."/>
            <person name="Heuer A."/>
            <person name="Rast P."/>
            <person name="Oberbeckmann S."/>
            <person name="Bunk B."/>
            <person name="Jeske O."/>
            <person name="Meyerdierks A."/>
            <person name="Storesund J.E."/>
            <person name="Kallscheuer N."/>
            <person name="Luecker S."/>
            <person name="Lage O.M."/>
            <person name="Pohl T."/>
            <person name="Merkel B.J."/>
            <person name="Hornburger P."/>
            <person name="Mueller R.-W."/>
            <person name="Bruemmer F."/>
            <person name="Labrenz M."/>
            <person name="Spormann A.M."/>
            <person name="Op Den Camp H."/>
            <person name="Overmann J."/>
            <person name="Amann R."/>
            <person name="Jetten M.S.M."/>
            <person name="Mascher T."/>
            <person name="Medema M.H."/>
            <person name="Devos D.P."/>
            <person name="Kaster A.-K."/>
            <person name="Ovreas L."/>
            <person name="Rohde M."/>
            <person name="Galperin M.Y."/>
            <person name="Jogler C."/>
        </authorList>
    </citation>
    <scope>NUCLEOTIDE SEQUENCE [LARGE SCALE GENOMIC DNA]</scope>
    <source>
        <strain evidence="2 3">LF1</strain>
    </source>
</reference>
<accession>A0A5B1CF84</accession>
<organism evidence="2 3">
    <name type="scientific">Rubripirellula obstinata</name>
    <dbReference type="NCBI Taxonomy" id="406547"/>
    <lineage>
        <taxon>Bacteria</taxon>
        <taxon>Pseudomonadati</taxon>
        <taxon>Planctomycetota</taxon>
        <taxon>Planctomycetia</taxon>
        <taxon>Pirellulales</taxon>
        <taxon>Pirellulaceae</taxon>
        <taxon>Rubripirellula</taxon>
    </lineage>
</organism>
<evidence type="ECO:0000313" key="2">
    <source>
        <dbReference type="EMBL" id="KAA1259847.1"/>
    </source>
</evidence>
<dbReference type="EMBL" id="VRLW01000001">
    <property type="protein sequence ID" value="KAA1259847.1"/>
    <property type="molecule type" value="Genomic_DNA"/>
</dbReference>
<dbReference type="Proteomes" id="UP000322699">
    <property type="component" value="Unassembled WGS sequence"/>
</dbReference>
<evidence type="ECO:0000256" key="1">
    <source>
        <dbReference type="SAM" id="SignalP"/>
    </source>
</evidence>
<sequence precursor="true">MKMKRFACAFFVGVSALISIPGCGGGGEAQVQNTPEDQKFYEEQIAKDEAMDKAAQ</sequence>
<dbReference type="AlphaFoldDB" id="A0A5B1CF84"/>
<gene>
    <name evidence="2" type="ORF">LF1_23840</name>
</gene>
<feature type="signal peptide" evidence="1">
    <location>
        <begin position="1"/>
        <end position="24"/>
    </location>
</feature>
<keyword evidence="1" id="KW-0732">Signal</keyword>
<protein>
    <recommendedName>
        <fullName evidence="4">Secreted protein</fullName>
    </recommendedName>
</protein>
<evidence type="ECO:0008006" key="4">
    <source>
        <dbReference type="Google" id="ProtNLM"/>
    </source>
</evidence>
<evidence type="ECO:0000313" key="3">
    <source>
        <dbReference type="Proteomes" id="UP000322699"/>
    </source>
</evidence>
<keyword evidence="3" id="KW-1185">Reference proteome</keyword>
<name>A0A5B1CF84_9BACT</name>
<feature type="chain" id="PRO_5022690726" description="Secreted protein" evidence="1">
    <location>
        <begin position="25"/>
        <end position="56"/>
    </location>
</feature>
<comment type="caution">
    <text evidence="2">The sequence shown here is derived from an EMBL/GenBank/DDBJ whole genome shotgun (WGS) entry which is preliminary data.</text>
</comment>
<proteinExistence type="predicted"/>